<evidence type="ECO:0000256" key="7">
    <source>
        <dbReference type="ARBA" id="ARBA00022984"/>
    </source>
</evidence>
<dbReference type="AlphaFoldDB" id="A0A9D1ETU1"/>
<dbReference type="SUPFAM" id="SSF56601">
    <property type="entry name" value="beta-lactamase/transpeptidase-like"/>
    <property type="match status" value="1"/>
</dbReference>
<dbReference type="InterPro" id="IPR001460">
    <property type="entry name" value="PCN-bd_Tpept"/>
</dbReference>
<dbReference type="InterPro" id="IPR005311">
    <property type="entry name" value="PBP_dimer"/>
</dbReference>
<reference evidence="13" key="2">
    <citation type="journal article" date="2021" name="PeerJ">
        <title>Extensive microbial diversity within the chicken gut microbiome revealed by metagenomics and culture.</title>
        <authorList>
            <person name="Gilroy R."/>
            <person name="Ravi A."/>
            <person name="Getino M."/>
            <person name="Pursley I."/>
            <person name="Horton D.L."/>
            <person name="Alikhan N.F."/>
            <person name="Baker D."/>
            <person name="Gharbi K."/>
            <person name="Hall N."/>
            <person name="Watson M."/>
            <person name="Adriaenssens E.M."/>
            <person name="Foster-Nyarko E."/>
            <person name="Jarju S."/>
            <person name="Secka A."/>
            <person name="Antonio M."/>
            <person name="Oren A."/>
            <person name="Chaudhuri R.R."/>
            <person name="La Ragione R."/>
            <person name="Hildebrand F."/>
            <person name="Pallen M.J."/>
        </authorList>
    </citation>
    <scope>NUCLEOTIDE SEQUENCE</scope>
    <source>
        <strain evidence="13">CHK190-19873</strain>
    </source>
</reference>
<evidence type="ECO:0000256" key="5">
    <source>
        <dbReference type="ARBA" id="ARBA00022692"/>
    </source>
</evidence>
<dbReference type="GO" id="GO:0071555">
    <property type="term" value="P:cell wall organization"/>
    <property type="evidence" value="ECO:0007669"/>
    <property type="project" value="UniProtKB-KW"/>
</dbReference>
<dbReference type="Proteomes" id="UP000823935">
    <property type="component" value="Unassembled WGS sequence"/>
</dbReference>
<protein>
    <submittedName>
        <fullName evidence="13">Peptidase</fullName>
    </submittedName>
</protein>
<evidence type="ECO:0000259" key="11">
    <source>
        <dbReference type="Pfam" id="PF00905"/>
    </source>
</evidence>
<keyword evidence="9" id="KW-0472">Membrane</keyword>
<keyword evidence="6" id="KW-0133">Cell shape</keyword>
<evidence type="ECO:0000256" key="10">
    <source>
        <dbReference type="ARBA" id="ARBA00023316"/>
    </source>
</evidence>
<dbReference type="GO" id="GO:0005886">
    <property type="term" value="C:plasma membrane"/>
    <property type="evidence" value="ECO:0007669"/>
    <property type="project" value="UniProtKB-SubCell"/>
</dbReference>
<dbReference type="GO" id="GO:0071972">
    <property type="term" value="F:peptidoglycan L,D-transpeptidase activity"/>
    <property type="evidence" value="ECO:0007669"/>
    <property type="project" value="TreeGrafter"/>
</dbReference>
<evidence type="ECO:0000313" key="14">
    <source>
        <dbReference type="Proteomes" id="UP000823935"/>
    </source>
</evidence>
<dbReference type="SUPFAM" id="SSF56519">
    <property type="entry name" value="Penicillin binding protein dimerisation domain"/>
    <property type="match status" value="1"/>
</dbReference>
<dbReference type="Gene3D" id="3.40.710.10">
    <property type="entry name" value="DD-peptidase/beta-lactamase superfamily"/>
    <property type="match status" value="1"/>
</dbReference>
<feature type="domain" description="Penicillin-binding protein dimerisation" evidence="12">
    <location>
        <begin position="37"/>
        <end position="308"/>
    </location>
</feature>
<evidence type="ECO:0000256" key="1">
    <source>
        <dbReference type="ARBA" id="ARBA00004167"/>
    </source>
</evidence>
<evidence type="ECO:0000259" key="12">
    <source>
        <dbReference type="Pfam" id="PF03717"/>
    </source>
</evidence>
<dbReference type="InterPro" id="IPR050515">
    <property type="entry name" value="Beta-lactam/transpept"/>
</dbReference>
<comment type="caution">
    <text evidence="13">The sequence shown here is derived from an EMBL/GenBank/DDBJ whole genome shotgun (WGS) entry which is preliminary data.</text>
</comment>
<evidence type="ECO:0000256" key="3">
    <source>
        <dbReference type="ARBA" id="ARBA00007171"/>
    </source>
</evidence>
<sequence length="941" mass="104820">MILLAAILIYRLFDLQIINGEDYLNNFTMSIRKERTIKSTRGTIYDSDGNPLAYSQLAYSVVFEDNLDTDSTEEHNLALNGILYGLMNVIEENGDEIITDFGIALDENGEFYFTYSGFNLQRFKADIYGQPYIDGMTEEQANATADQMIADMSEDYGLEAGTFTEEERAPYGLPDSYSQEVLLKMIIMRSNVAANSYQKYLTTEIANNVSEDTVAIIMENKDIYQGVDIEEDSIRVYEDSEYFSSLIGYTGQISAEELEEYNGNGGNYEGGDIVGKVGLERYFESELQGVKGSKVVYVDNLGTTIEEESQTSPQAGNDIYLTIDRDLQKAAYDILEQYIAGIVYSNMVNTRDFDRESATSANIRIPVYDVYYALFENNVIDVDHLSDPDASSVEQRVYQSFQAKQEQVFNYLREQLTTSDPIAYQDLDEEWQAYMSYIVNTMLMDETGLLDEEGIDTNDETYLAWTRDETISLKEYLTYAISQGWLDVTQLPVESEYLDSNEIFNALADYIQEYLAGDEGFSRQIYKYMIMNDQISGTDICLLLFDQGILEMNESDYNSLASGSLGAYDFIRAKILSLEITPAQLALEPCTGSVVITDMQGNVLACVSYPGYDSNRLSNNMDSNYFYRLSTDLSSPFYNRATQEVTAPGSTFKLVTATAGMTEGIVSPYYTISCTGVFEDDDPPINCWIYNDALGYGSHGAETLITAIQDSCNFYFNTVGLMLGQDSFGNYSDSSAIETLTKYAEMYGFDSTTGIEISETSPSIATSDAPRASMGQSNHAFTTSQLARYAATLANGGSCYDLTLLDRITDSGGNILEEKEPVLHSTVEMTDEQWNAIHTGMHQVITESQSEVFGDLNLQVAGKTGTAEESSDRANHGLFICYAPYDEPEIAMSVRITNGYSSRNAASVARDILSYYFALEDTSDILTGTATQVQEGATVRD</sequence>
<dbReference type="Gene3D" id="3.90.1310.10">
    <property type="entry name" value="Penicillin-binding protein 2a (Domain 2)"/>
    <property type="match status" value="1"/>
</dbReference>
<dbReference type="PANTHER" id="PTHR30627">
    <property type="entry name" value="PEPTIDOGLYCAN D,D-TRANSPEPTIDASE"/>
    <property type="match status" value="1"/>
</dbReference>
<keyword evidence="8" id="KW-1133">Transmembrane helix</keyword>
<keyword evidence="7" id="KW-0573">Peptidoglycan synthesis</keyword>
<dbReference type="GO" id="GO:0008360">
    <property type="term" value="P:regulation of cell shape"/>
    <property type="evidence" value="ECO:0007669"/>
    <property type="project" value="UniProtKB-KW"/>
</dbReference>
<keyword evidence="10" id="KW-0961">Cell wall biogenesis/degradation</keyword>
<dbReference type="InterPro" id="IPR036138">
    <property type="entry name" value="PBP_dimer_sf"/>
</dbReference>
<evidence type="ECO:0000313" key="13">
    <source>
        <dbReference type="EMBL" id="HIS31823.1"/>
    </source>
</evidence>
<dbReference type="Pfam" id="PF03717">
    <property type="entry name" value="PBP_dimer"/>
    <property type="match status" value="1"/>
</dbReference>
<comment type="similarity">
    <text evidence="3">Belongs to the transpeptidase family.</text>
</comment>
<evidence type="ECO:0000256" key="2">
    <source>
        <dbReference type="ARBA" id="ARBA00004236"/>
    </source>
</evidence>
<evidence type="ECO:0000256" key="8">
    <source>
        <dbReference type="ARBA" id="ARBA00022989"/>
    </source>
</evidence>
<keyword evidence="5" id="KW-0812">Transmembrane</keyword>
<dbReference type="Pfam" id="PF00905">
    <property type="entry name" value="Transpeptidase"/>
    <property type="match status" value="1"/>
</dbReference>
<dbReference type="InterPro" id="IPR012338">
    <property type="entry name" value="Beta-lactam/transpept-like"/>
</dbReference>
<reference evidence="13" key="1">
    <citation type="submission" date="2020-10" db="EMBL/GenBank/DDBJ databases">
        <authorList>
            <person name="Gilroy R."/>
        </authorList>
    </citation>
    <scope>NUCLEOTIDE SEQUENCE</scope>
    <source>
        <strain evidence="13">CHK190-19873</strain>
    </source>
</reference>
<proteinExistence type="inferred from homology"/>
<dbReference type="PANTHER" id="PTHR30627:SF2">
    <property type="entry name" value="PEPTIDOGLYCAN D,D-TRANSPEPTIDASE MRDA"/>
    <property type="match status" value="1"/>
</dbReference>
<feature type="domain" description="Penicillin-binding protein transpeptidase" evidence="11">
    <location>
        <begin position="592"/>
        <end position="913"/>
    </location>
</feature>
<dbReference type="GO" id="GO:0008658">
    <property type="term" value="F:penicillin binding"/>
    <property type="evidence" value="ECO:0007669"/>
    <property type="project" value="InterPro"/>
</dbReference>
<dbReference type="EMBL" id="DVIQ01000058">
    <property type="protein sequence ID" value="HIS31823.1"/>
    <property type="molecule type" value="Genomic_DNA"/>
</dbReference>
<comment type="subcellular location">
    <subcellularLocation>
        <location evidence="2">Cell membrane</location>
    </subcellularLocation>
    <subcellularLocation>
        <location evidence="1">Membrane</location>
        <topology evidence="1">Single-pass membrane protein</topology>
    </subcellularLocation>
</comment>
<accession>A0A9D1ETU1</accession>
<name>A0A9D1ETU1_9FIRM</name>
<gene>
    <name evidence="13" type="ORF">IAB44_09810</name>
</gene>
<keyword evidence="4" id="KW-1003">Cell membrane</keyword>
<evidence type="ECO:0000256" key="9">
    <source>
        <dbReference type="ARBA" id="ARBA00023136"/>
    </source>
</evidence>
<organism evidence="13 14">
    <name type="scientific">Candidatus Limivivens intestinipullorum</name>
    <dbReference type="NCBI Taxonomy" id="2840858"/>
    <lineage>
        <taxon>Bacteria</taxon>
        <taxon>Bacillati</taxon>
        <taxon>Bacillota</taxon>
        <taxon>Clostridia</taxon>
        <taxon>Lachnospirales</taxon>
        <taxon>Lachnospiraceae</taxon>
        <taxon>Lachnospiraceae incertae sedis</taxon>
        <taxon>Candidatus Limivivens</taxon>
    </lineage>
</organism>
<evidence type="ECO:0000256" key="6">
    <source>
        <dbReference type="ARBA" id="ARBA00022960"/>
    </source>
</evidence>
<dbReference type="GO" id="GO:0009252">
    <property type="term" value="P:peptidoglycan biosynthetic process"/>
    <property type="evidence" value="ECO:0007669"/>
    <property type="project" value="UniProtKB-KW"/>
</dbReference>
<evidence type="ECO:0000256" key="4">
    <source>
        <dbReference type="ARBA" id="ARBA00022475"/>
    </source>
</evidence>